<protein>
    <recommendedName>
        <fullName evidence="10">C2H2-type domain-containing protein</fullName>
    </recommendedName>
</protein>
<comment type="caution">
    <text evidence="11">The sequence shown here is derived from an EMBL/GenBank/DDBJ whole genome shotgun (WGS) entry which is preliminary data.</text>
</comment>
<dbReference type="GO" id="GO:0005634">
    <property type="term" value="C:nucleus"/>
    <property type="evidence" value="ECO:0007669"/>
    <property type="project" value="UniProtKB-SubCell"/>
</dbReference>
<feature type="domain" description="C2H2-type" evidence="10">
    <location>
        <begin position="53"/>
        <end position="80"/>
    </location>
</feature>
<evidence type="ECO:0000256" key="2">
    <source>
        <dbReference type="ARBA" id="ARBA00022723"/>
    </source>
</evidence>
<organism evidence="11 12">
    <name type="scientific">Mugilogobius chulae</name>
    <name type="common">yellowstripe goby</name>
    <dbReference type="NCBI Taxonomy" id="88201"/>
    <lineage>
        <taxon>Eukaryota</taxon>
        <taxon>Metazoa</taxon>
        <taxon>Chordata</taxon>
        <taxon>Craniata</taxon>
        <taxon>Vertebrata</taxon>
        <taxon>Euteleostomi</taxon>
        <taxon>Actinopterygii</taxon>
        <taxon>Neopterygii</taxon>
        <taxon>Teleostei</taxon>
        <taxon>Neoteleostei</taxon>
        <taxon>Acanthomorphata</taxon>
        <taxon>Gobiaria</taxon>
        <taxon>Gobiiformes</taxon>
        <taxon>Gobioidei</taxon>
        <taxon>Gobiidae</taxon>
        <taxon>Gobionellinae</taxon>
        <taxon>Mugilogobius</taxon>
    </lineage>
</organism>
<keyword evidence="2" id="KW-0479">Metal-binding</keyword>
<evidence type="ECO:0000256" key="7">
    <source>
        <dbReference type="ARBA" id="ARBA00023163"/>
    </source>
</evidence>
<dbReference type="PANTHER" id="PTHR47772:SF13">
    <property type="entry name" value="GASTRULA ZINC FINGER PROTEIN XLCGF49.1-LIKE-RELATED"/>
    <property type="match status" value="1"/>
</dbReference>
<name>A0AAW0MZC6_9GOBI</name>
<keyword evidence="4 9" id="KW-0863">Zinc-finger</keyword>
<evidence type="ECO:0000256" key="9">
    <source>
        <dbReference type="PROSITE-ProRule" id="PRU00042"/>
    </source>
</evidence>
<keyword evidence="3" id="KW-0677">Repeat</keyword>
<dbReference type="InterPro" id="IPR036236">
    <property type="entry name" value="Znf_C2H2_sf"/>
</dbReference>
<dbReference type="SUPFAM" id="SSF57667">
    <property type="entry name" value="beta-beta-alpha zinc fingers"/>
    <property type="match status" value="2"/>
</dbReference>
<keyword evidence="6" id="KW-0805">Transcription regulation</keyword>
<dbReference type="EMBL" id="JBBPFD010000019">
    <property type="protein sequence ID" value="KAK7885983.1"/>
    <property type="molecule type" value="Genomic_DNA"/>
</dbReference>
<comment type="subcellular location">
    <subcellularLocation>
        <location evidence="1">Nucleus</location>
    </subcellularLocation>
</comment>
<evidence type="ECO:0000313" key="11">
    <source>
        <dbReference type="EMBL" id="KAK7885983.1"/>
    </source>
</evidence>
<dbReference type="PROSITE" id="PS00028">
    <property type="entry name" value="ZINC_FINGER_C2H2_1"/>
    <property type="match status" value="3"/>
</dbReference>
<accession>A0AAW0MZC6</accession>
<dbReference type="FunFam" id="3.30.160.60:FF:000446">
    <property type="entry name" value="Zinc finger protein"/>
    <property type="match status" value="1"/>
</dbReference>
<evidence type="ECO:0000256" key="8">
    <source>
        <dbReference type="ARBA" id="ARBA00023242"/>
    </source>
</evidence>
<keyword evidence="12" id="KW-1185">Reference proteome</keyword>
<dbReference type="AlphaFoldDB" id="A0AAW0MZC6"/>
<proteinExistence type="predicted"/>
<evidence type="ECO:0000256" key="4">
    <source>
        <dbReference type="ARBA" id="ARBA00022771"/>
    </source>
</evidence>
<dbReference type="InterPro" id="IPR013087">
    <property type="entry name" value="Znf_C2H2_type"/>
</dbReference>
<dbReference type="InterPro" id="IPR050636">
    <property type="entry name" value="C2H2-ZF_domain-containing"/>
</dbReference>
<feature type="domain" description="C2H2-type" evidence="10">
    <location>
        <begin position="82"/>
        <end position="110"/>
    </location>
</feature>
<reference evidence="12" key="1">
    <citation type="submission" date="2024-04" db="EMBL/GenBank/DDBJ databases">
        <title>Salinicola lusitanus LLJ914,a marine bacterium isolated from the Okinawa Trough.</title>
        <authorList>
            <person name="Li J."/>
        </authorList>
    </citation>
    <scope>NUCLEOTIDE SEQUENCE [LARGE SCALE GENOMIC DNA]</scope>
</reference>
<dbReference type="Proteomes" id="UP001460270">
    <property type="component" value="Unassembled WGS sequence"/>
</dbReference>
<dbReference type="PROSITE" id="PS50157">
    <property type="entry name" value="ZINC_FINGER_C2H2_2"/>
    <property type="match status" value="4"/>
</dbReference>
<gene>
    <name evidence="11" type="ORF">WMY93_025604</name>
</gene>
<evidence type="ECO:0000313" key="12">
    <source>
        <dbReference type="Proteomes" id="UP001460270"/>
    </source>
</evidence>
<feature type="domain" description="C2H2-type" evidence="10">
    <location>
        <begin position="25"/>
        <end position="52"/>
    </location>
</feature>
<dbReference type="Gene3D" id="3.30.160.60">
    <property type="entry name" value="Classic Zinc Finger"/>
    <property type="match status" value="3"/>
</dbReference>
<dbReference type="SMART" id="SM00355">
    <property type="entry name" value="ZnF_C2H2"/>
    <property type="match status" value="5"/>
</dbReference>
<evidence type="ECO:0000259" key="10">
    <source>
        <dbReference type="PROSITE" id="PS50157"/>
    </source>
</evidence>
<keyword evidence="8" id="KW-0539">Nucleus</keyword>
<evidence type="ECO:0000256" key="1">
    <source>
        <dbReference type="ARBA" id="ARBA00004123"/>
    </source>
</evidence>
<dbReference type="Pfam" id="PF00096">
    <property type="entry name" value="zf-C2H2"/>
    <property type="match status" value="1"/>
</dbReference>
<evidence type="ECO:0000256" key="5">
    <source>
        <dbReference type="ARBA" id="ARBA00022833"/>
    </source>
</evidence>
<dbReference type="GO" id="GO:0008270">
    <property type="term" value="F:zinc ion binding"/>
    <property type="evidence" value="ECO:0007669"/>
    <property type="project" value="UniProtKB-KW"/>
</dbReference>
<sequence length="190" mass="22315">MCEVAFTTKRSLDIHRLTHTGEKSFKCEKCHQVYESENALNAHMRKHSTKLIYPCKVCNETLWSRYAFIRHQKKHFSPRRAYSCDHCERKCASLKSLYSHCRKIHACKEVTCILCGEGFTHRNSYARHEKACIADNEFGETRQYRKATETLNVQKIDASEIPHNCYYDNKIKLKKVVIRLYRVDTGAGQY</sequence>
<keyword evidence="5" id="KW-0862">Zinc</keyword>
<feature type="domain" description="C2H2-type" evidence="10">
    <location>
        <begin position="1"/>
        <end position="24"/>
    </location>
</feature>
<keyword evidence="7" id="KW-0804">Transcription</keyword>
<evidence type="ECO:0000256" key="3">
    <source>
        <dbReference type="ARBA" id="ARBA00022737"/>
    </source>
</evidence>
<evidence type="ECO:0000256" key="6">
    <source>
        <dbReference type="ARBA" id="ARBA00023015"/>
    </source>
</evidence>
<dbReference type="PANTHER" id="PTHR47772">
    <property type="entry name" value="ZINC FINGER PROTEIN 200"/>
    <property type="match status" value="1"/>
</dbReference>